<evidence type="ECO:0000256" key="1">
    <source>
        <dbReference type="ARBA" id="ARBA00022670"/>
    </source>
</evidence>
<dbReference type="InterPro" id="IPR043502">
    <property type="entry name" value="DNA/RNA_pol_sf"/>
</dbReference>
<keyword evidence="3" id="KW-0548">Nucleotidyltransferase</keyword>
<comment type="caution">
    <text evidence="10">The sequence shown here is derived from an EMBL/GenBank/DDBJ whole genome shotgun (WGS) entry which is preliminary data.</text>
</comment>
<keyword evidence="6" id="KW-0378">Hydrolase</keyword>
<evidence type="ECO:0000256" key="6">
    <source>
        <dbReference type="ARBA" id="ARBA00022801"/>
    </source>
</evidence>
<feature type="transmembrane region" description="Helical" evidence="8">
    <location>
        <begin position="105"/>
        <end position="128"/>
    </location>
</feature>
<dbReference type="Gene3D" id="3.10.10.10">
    <property type="entry name" value="HIV Type 1 Reverse Transcriptase, subunit A, domain 1"/>
    <property type="match status" value="1"/>
</dbReference>
<dbReference type="GO" id="GO:0008233">
    <property type="term" value="F:peptidase activity"/>
    <property type="evidence" value="ECO:0007669"/>
    <property type="project" value="UniProtKB-KW"/>
</dbReference>
<keyword evidence="4" id="KW-0540">Nuclease</keyword>
<evidence type="ECO:0000256" key="3">
    <source>
        <dbReference type="ARBA" id="ARBA00022695"/>
    </source>
</evidence>
<keyword evidence="1" id="KW-0645">Protease</keyword>
<keyword evidence="5" id="KW-0255">Endonuclease</keyword>
<evidence type="ECO:0000256" key="7">
    <source>
        <dbReference type="ARBA" id="ARBA00022918"/>
    </source>
</evidence>
<keyword evidence="2" id="KW-0808">Transferase</keyword>
<organism evidence="10 11">
    <name type="scientific">Stephania cephalantha</name>
    <dbReference type="NCBI Taxonomy" id="152367"/>
    <lineage>
        <taxon>Eukaryota</taxon>
        <taxon>Viridiplantae</taxon>
        <taxon>Streptophyta</taxon>
        <taxon>Embryophyta</taxon>
        <taxon>Tracheophyta</taxon>
        <taxon>Spermatophyta</taxon>
        <taxon>Magnoliopsida</taxon>
        <taxon>Ranunculales</taxon>
        <taxon>Menispermaceae</taxon>
        <taxon>Menispermoideae</taxon>
        <taxon>Cissampelideae</taxon>
        <taxon>Stephania</taxon>
    </lineage>
</organism>
<dbReference type="CDD" id="cd01647">
    <property type="entry name" value="RT_LTR"/>
    <property type="match status" value="1"/>
</dbReference>
<dbReference type="Pfam" id="PF00078">
    <property type="entry name" value="RVT_1"/>
    <property type="match status" value="1"/>
</dbReference>
<evidence type="ECO:0000256" key="2">
    <source>
        <dbReference type="ARBA" id="ARBA00022679"/>
    </source>
</evidence>
<name>A0AAP0E8S1_9MAGN</name>
<dbReference type="AlphaFoldDB" id="A0AAP0E8S1"/>
<dbReference type="FunFam" id="3.10.10.10:FF:000007">
    <property type="entry name" value="Retrovirus-related Pol polyprotein from transposon 17.6-like Protein"/>
    <property type="match status" value="1"/>
</dbReference>
<sequence>MLDSLQGAAVFSKLDLRTVYHQVRIRPGDEWKNAFKTKSGLYEWLVMPFGLCNAPENFMRLMQQILKPLVCISVVMYFDDILVFSKDDDLHLQHLRKSSLFFVTISYILTWTNALFVIRSFSFGLHYFS</sequence>
<evidence type="ECO:0000256" key="4">
    <source>
        <dbReference type="ARBA" id="ARBA00022722"/>
    </source>
</evidence>
<evidence type="ECO:0000313" key="11">
    <source>
        <dbReference type="Proteomes" id="UP001419268"/>
    </source>
</evidence>
<dbReference type="Gene3D" id="3.30.70.270">
    <property type="match status" value="1"/>
</dbReference>
<evidence type="ECO:0000259" key="9">
    <source>
        <dbReference type="Pfam" id="PF00078"/>
    </source>
</evidence>
<accession>A0AAP0E8S1</accession>
<proteinExistence type="predicted"/>
<dbReference type="InterPro" id="IPR053134">
    <property type="entry name" value="RNA-dir_DNA_polymerase"/>
</dbReference>
<feature type="domain" description="Reverse transcriptase" evidence="9">
    <location>
        <begin position="3"/>
        <end position="98"/>
    </location>
</feature>
<evidence type="ECO:0000256" key="5">
    <source>
        <dbReference type="ARBA" id="ARBA00022759"/>
    </source>
</evidence>
<keyword evidence="8" id="KW-0472">Membrane</keyword>
<evidence type="ECO:0000256" key="8">
    <source>
        <dbReference type="SAM" id="Phobius"/>
    </source>
</evidence>
<dbReference type="InterPro" id="IPR000477">
    <property type="entry name" value="RT_dom"/>
</dbReference>
<protein>
    <recommendedName>
        <fullName evidence="9">Reverse transcriptase domain-containing protein</fullName>
    </recommendedName>
</protein>
<keyword evidence="8" id="KW-0812">Transmembrane</keyword>
<dbReference type="InterPro" id="IPR043128">
    <property type="entry name" value="Rev_trsase/Diguanyl_cyclase"/>
</dbReference>
<dbReference type="SUPFAM" id="SSF56672">
    <property type="entry name" value="DNA/RNA polymerases"/>
    <property type="match status" value="1"/>
</dbReference>
<dbReference type="PANTHER" id="PTHR24559">
    <property type="entry name" value="TRANSPOSON TY3-I GAG-POL POLYPROTEIN"/>
    <property type="match status" value="1"/>
</dbReference>
<dbReference type="GO" id="GO:0003964">
    <property type="term" value="F:RNA-directed DNA polymerase activity"/>
    <property type="evidence" value="ECO:0007669"/>
    <property type="project" value="UniProtKB-KW"/>
</dbReference>
<reference evidence="10 11" key="1">
    <citation type="submission" date="2024-01" db="EMBL/GenBank/DDBJ databases">
        <title>Genome assemblies of Stephania.</title>
        <authorList>
            <person name="Yang L."/>
        </authorList>
    </citation>
    <scope>NUCLEOTIDE SEQUENCE [LARGE SCALE GENOMIC DNA]</scope>
    <source>
        <strain evidence="10">JXDWG</strain>
        <tissue evidence="10">Leaf</tissue>
    </source>
</reference>
<dbReference type="GO" id="GO:0006508">
    <property type="term" value="P:proteolysis"/>
    <property type="evidence" value="ECO:0007669"/>
    <property type="project" value="UniProtKB-KW"/>
</dbReference>
<evidence type="ECO:0000313" key="10">
    <source>
        <dbReference type="EMBL" id="KAK9088721.1"/>
    </source>
</evidence>
<dbReference type="GO" id="GO:0004519">
    <property type="term" value="F:endonuclease activity"/>
    <property type="evidence" value="ECO:0007669"/>
    <property type="project" value="UniProtKB-KW"/>
</dbReference>
<gene>
    <name evidence="10" type="ORF">Scep_027803</name>
</gene>
<dbReference type="EMBL" id="JBBNAG010000012">
    <property type="protein sequence ID" value="KAK9088721.1"/>
    <property type="molecule type" value="Genomic_DNA"/>
</dbReference>
<keyword evidence="11" id="KW-1185">Reference proteome</keyword>
<dbReference type="PANTHER" id="PTHR24559:SF442">
    <property type="entry name" value="RNA-DIRECTED DNA POLYMERASE HOMOLOG"/>
    <property type="match status" value="1"/>
</dbReference>
<dbReference type="Proteomes" id="UP001419268">
    <property type="component" value="Unassembled WGS sequence"/>
</dbReference>
<keyword evidence="7" id="KW-0695">RNA-directed DNA polymerase</keyword>
<keyword evidence="8" id="KW-1133">Transmembrane helix</keyword>